<evidence type="ECO:0000313" key="2">
    <source>
        <dbReference type="Proteomes" id="UP000665020"/>
    </source>
</evidence>
<evidence type="ECO:0000313" key="1">
    <source>
        <dbReference type="EMBL" id="QTL97455.1"/>
    </source>
</evidence>
<sequence length="214" mass="23410">MKRLFKMIPMFVMVVLLADLFIVLALPDIALAAKSNLELKIRAADVEVVSTTTSEVAADYESSVYTVTINEKNGNWTVSIFSKIGNNIGQNPIKLYLPDLDYGNITLDIDSASFQCRAIKFGDIIATISNSSIDYVLPRGFSGSFKAGVANSNFELTSKDKYKDSKVTITNGGSAVISLPHYFTKKGWTATYTNGTQANVIEVISSDYGYIEIK</sequence>
<keyword evidence="2" id="KW-1185">Reference proteome</keyword>
<dbReference type="KEGG" id="ifn:GM661_05390"/>
<organism evidence="1 2">
    <name type="scientific">Iocasia fonsfrigidae</name>
    <dbReference type="NCBI Taxonomy" id="2682810"/>
    <lineage>
        <taxon>Bacteria</taxon>
        <taxon>Bacillati</taxon>
        <taxon>Bacillota</taxon>
        <taxon>Clostridia</taxon>
        <taxon>Halanaerobiales</taxon>
        <taxon>Halanaerobiaceae</taxon>
        <taxon>Iocasia</taxon>
    </lineage>
</organism>
<gene>
    <name evidence="1" type="ORF">GM661_05390</name>
</gene>
<accession>A0A8A7KBI5</accession>
<dbReference type="EMBL" id="CP046640">
    <property type="protein sequence ID" value="QTL97455.1"/>
    <property type="molecule type" value="Genomic_DNA"/>
</dbReference>
<name>A0A8A7KBI5_9FIRM</name>
<dbReference type="AlphaFoldDB" id="A0A8A7KBI5"/>
<dbReference type="RefSeq" id="WP_230869083.1">
    <property type="nucleotide sequence ID" value="NZ_CP046640.1"/>
</dbReference>
<proteinExistence type="predicted"/>
<reference evidence="1" key="1">
    <citation type="submission" date="2019-12" db="EMBL/GenBank/DDBJ databases">
        <authorList>
            <person name="zhang j."/>
            <person name="sun C.M."/>
        </authorList>
    </citation>
    <scope>NUCLEOTIDE SEQUENCE</scope>
    <source>
        <strain evidence="1">NS-1</strain>
    </source>
</reference>
<dbReference type="Proteomes" id="UP000665020">
    <property type="component" value="Chromosome"/>
</dbReference>
<evidence type="ECO:0008006" key="3">
    <source>
        <dbReference type="Google" id="ProtNLM"/>
    </source>
</evidence>
<protein>
    <recommendedName>
        <fullName evidence="3">Adhesin domain-containing protein</fullName>
    </recommendedName>
</protein>